<dbReference type="Pfam" id="PF01408">
    <property type="entry name" value="GFO_IDH_MocA"/>
    <property type="match status" value="1"/>
</dbReference>
<dbReference type="PANTHER" id="PTHR43350">
    <property type="entry name" value="NAD-DEPENDENT ALCOHOL DEHYDROGENASE"/>
    <property type="match status" value="1"/>
</dbReference>
<name>Q1IK06_KORVE</name>
<dbReference type="KEGG" id="aba:Acid345_3794"/>
<sequence>MKQVIQYQKTGDITVEELPVPQLKSGGILVRNFFSLISAGTERSSVTTAQASLIGKAQARPDLVRQVMDNVKREGLMATIEKVQNRLDNYKELGYSCAGIVVESAVDEFKVGDRVACGGVGYASHSEIVYVPKNLATLVPESVAMDDAAYTTVIAIAMQGVRQADVRVGEKVVVMGLGLIGLITVQILKASGCAVIGLDISDRNFELAKKFGCSECAVSDMHSVGKVEAFTRGRGSDAVIVTAATKSSEPVELAMQYARKRSKVVVVGAVGMDIPRSPFYEKEVDFRISCSYGPGRYDSEYEERGHDYPIGYVRWTEKRNMESALDLIAERRLDVRSLTTHTIPVDKALEAYDIITGKTQTPYLGILLSYPDATYERTAANRRIDLSPTKAVPESSAAIAFIGAGNFAQSYLLPPLKKIGAQFELVATSKPVNASSVAKKFGFRSFTTDPGEVFQDPAVKLVFISTRHDTHGRYVLEALQAGKRVFVEKPLAISSKELEEIGATYRAAAESGNSPFLMVGYNRRFSDPLKTMKKFFQGAGEPLTMHYRVNAGYLPLNSWYQDSAQGGRTVGEMCHFVDTMQFLAGAQPVSVYASAPADKAGRYNHDNAVVQITFDDGSVGSILYLASGGPSMPKEYIEAFAGGRSAVMDSFKSLVMYSGRKDEKKSYSGDKGHTAEMQAVMDGLKNGQSPIPFGSLEATSKVTFAALESIRTRSRVDIE</sequence>
<protein>
    <submittedName>
        <fullName evidence="9">Alcohol dehydrogenase, zinc-binding protein</fullName>
    </submittedName>
</protein>
<dbReference type="Pfam" id="PF00107">
    <property type="entry name" value="ADH_zinc_N"/>
    <property type="match status" value="1"/>
</dbReference>
<dbReference type="Gene3D" id="3.90.180.10">
    <property type="entry name" value="Medium-chain alcohol dehydrogenases, catalytic domain"/>
    <property type="match status" value="2"/>
</dbReference>
<dbReference type="CDD" id="cd08255">
    <property type="entry name" value="2-desacetyl-2-hydroxyethyl_bacteriochlorophyllide_like"/>
    <property type="match status" value="1"/>
</dbReference>
<dbReference type="SUPFAM" id="SSF55347">
    <property type="entry name" value="Glyceraldehyde-3-phosphate dehydrogenase-like, C-terminal domain"/>
    <property type="match status" value="1"/>
</dbReference>
<evidence type="ECO:0000313" key="10">
    <source>
        <dbReference type="Proteomes" id="UP000002432"/>
    </source>
</evidence>
<dbReference type="HOGENOM" id="CLU_024115_0_0_0"/>
<dbReference type="InterPro" id="IPR013149">
    <property type="entry name" value="ADH-like_C"/>
</dbReference>
<evidence type="ECO:0000259" key="6">
    <source>
        <dbReference type="Pfam" id="PF00107"/>
    </source>
</evidence>
<comment type="similarity">
    <text evidence="2">Belongs to the zinc-containing alcohol dehydrogenase family.</text>
</comment>
<keyword evidence="10" id="KW-1185">Reference proteome</keyword>
<dbReference type="EMBL" id="CP000360">
    <property type="protein sequence ID" value="ABF42794.1"/>
    <property type="molecule type" value="Genomic_DNA"/>
</dbReference>
<dbReference type="STRING" id="204669.Acid345_3794"/>
<proteinExistence type="inferred from homology"/>
<evidence type="ECO:0000256" key="4">
    <source>
        <dbReference type="ARBA" id="ARBA00022833"/>
    </source>
</evidence>
<dbReference type="RefSeq" id="WP_011524593.1">
    <property type="nucleotide sequence ID" value="NC_008009.1"/>
</dbReference>
<dbReference type="InterPro" id="IPR011032">
    <property type="entry name" value="GroES-like_sf"/>
</dbReference>
<feature type="domain" description="GFO/IDH/MocA-like oxidoreductase" evidence="8">
    <location>
        <begin position="540"/>
        <end position="622"/>
    </location>
</feature>
<organism evidence="9 10">
    <name type="scientific">Koribacter versatilis (strain Ellin345)</name>
    <dbReference type="NCBI Taxonomy" id="204669"/>
    <lineage>
        <taxon>Bacteria</taxon>
        <taxon>Pseudomonadati</taxon>
        <taxon>Acidobacteriota</taxon>
        <taxon>Terriglobia</taxon>
        <taxon>Terriglobales</taxon>
        <taxon>Candidatus Korobacteraceae</taxon>
        <taxon>Candidatus Korobacter</taxon>
    </lineage>
</organism>
<dbReference type="SUPFAM" id="SSF51735">
    <property type="entry name" value="NAD(P)-binding Rossmann-fold domains"/>
    <property type="match status" value="2"/>
</dbReference>
<evidence type="ECO:0000256" key="3">
    <source>
        <dbReference type="ARBA" id="ARBA00022723"/>
    </source>
</evidence>
<keyword evidence="3" id="KW-0479">Metal-binding</keyword>
<keyword evidence="5" id="KW-0560">Oxidoreductase</keyword>
<keyword evidence="4" id="KW-0862">Zinc</keyword>
<dbReference type="PANTHER" id="PTHR43350:SF19">
    <property type="entry name" value="D-GULOSIDE 3-DEHYDROGENASE"/>
    <property type="match status" value="1"/>
</dbReference>
<dbReference type="GO" id="GO:0046872">
    <property type="term" value="F:metal ion binding"/>
    <property type="evidence" value="ECO:0007669"/>
    <property type="project" value="UniProtKB-KW"/>
</dbReference>
<dbReference type="GO" id="GO:0016491">
    <property type="term" value="F:oxidoreductase activity"/>
    <property type="evidence" value="ECO:0007669"/>
    <property type="project" value="UniProtKB-KW"/>
</dbReference>
<dbReference type="Gene3D" id="3.30.360.10">
    <property type="entry name" value="Dihydrodipicolinate Reductase, domain 2"/>
    <property type="match status" value="1"/>
</dbReference>
<evidence type="ECO:0000259" key="8">
    <source>
        <dbReference type="Pfam" id="PF22725"/>
    </source>
</evidence>
<dbReference type="Gene3D" id="3.40.50.720">
    <property type="entry name" value="NAD(P)-binding Rossmann-like Domain"/>
    <property type="match status" value="2"/>
</dbReference>
<evidence type="ECO:0000256" key="1">
    <source>
        <dbReference type="ARBA" id="ARBA00001947"/>
    </source>
</evidence>
<evidence type="ECO:0000256" key="5">
    <source>
        <dbReference type="ARBA" id="ARBA00023002"/>
    </source>
</evidence>
<evidence type="ECO:0000259" key="7">
    <source>
        <dbReference type="Pfam" id="PF01408"/>
    </source>
</evidence>
<dbReference type="eggNOG" id="COG0673">
    <property type="taxonomic scope" value="Bacteria"/>
</dbReference>
<feature type="domain" description="Alcohol dehydrogenase-like C-terminal" evidence="6">
    <location>
        <begin position="180"/>
        <end position="297"/>
    </location>
</feature>
<reference evidence="9 10" key="1">
    <citation type="journal article" date="2009" name="Appl. Environ. Microbiol.">
        <title>Three genomes from the phylum Acidobacteria provide insight into the lifestyles of these microorganisms in soils.</title>
        <authorList>
            <person name="Ward N.L."/>
            <person name="Challacombe J.F."/>
            <person name="Janssen P.H."/>
            <person name="Henrissat B."/>
            <person name="Coutinho P.M."/>
            <person name="Wu M."/>
            <person name="Xie G."/>
            <person name="Haft D.H."/>
            <person name="Sait M."/>
            <person name="Badger J."/>
            <person name="Barabote R.D."/>
            <person name="Bradley B."/>
            <person name="Brettin T.S."/>
            <person name="Brinkac L.M."/>
            <person name="Bruce D."/>
            <person name="Creasy T."/>
            <person name="Daugherty S.C."/>
            <person name="Davidsen T.M."/>
            <person name="DeBoy R.T."/>
            <person name="Detter J.C."/>
            <person name="Dodson R.J."/>
            <person name="Durkin A.S."/>
            <person name="Ganapathy A."/>
            <person name="Gwinn-Giglio M."/>
            <person name="Han C.S."/>
            <person name="Khouri H."/>
            <person name="Kiss H."/>
            <person name="Kothari S.P."/>
            <person name="Madupu R."/>
            <person name="Nelson K.E."/>
            <person name="Nelson W.C."/>
            <person name="Paulsen I."/>
            <person name="Penn K."/>
            <person name="Ren Q."/>
            <person name="Rosovitz M.J."/>
            <person name="Selengut J.D."/>
            <person name="Shrivastava S."/>
            <person name="Sullivan S.A."/>
            <person name="Tapia R."/>
            <person name="Thompson L.S."/>
            <person name="Watkins K.L."/>
            <person name="Yang Q."/>
            <person name="Yu C."/>
            <person name="Zafar N."/>
            <person name="Zhou L."/>
            <person name="Kuske C.R."/>
        </authorList>
    </citation>
    <scope>NUCLEOTIDE SEQUENCE [LARGE SCALE GENOMIC DNA]</scope>
    <source>
        <strain evidence="9 10">Ellin345</strain>
    </source>
</reference>
<feature type="domain" description="Gfo/Idh/MocA-like oxidoreductase N-terminal" evidence="7">
    <location>
        <begin position="399"/>
        <end position="512"/>
    </location>
</feature>
<dbReference type="InterPro" id="IPR055170">
    <property type="entry name" value="GFO_IDH_MocA-like_dom"/>
</dbReference>
<dbReference type="GO" id="GO:0000166">
    <property type="term" value="F:nucleotide binding"/>
    <property type="evidence" value="ECO:0007669"/>
    <property type="project" value="InterPro"/>
</dbReference>
<dbReference type="Pfam" id="PF22725">
    <property type="entry name" value="GFO_IDH_MocA_C3"/>
    <property type="match status" value="1"/>
</dbReference>
<accession>Q1IK06</accession>
<dbReference type="AlphaFoldDB" id="Q1IK06"/>
<dbReference type="EnsemblBacteria" id="ABF42794">
    <property type="protein sequence ID" value="ABF42794"/>
    <property type="gene ID" value="Acid345_3794"/>
</dbReference>
<dbReference type="SUPFAM" id="SSF50129">
    <property type="entry name" value="GroES-like"/>
    <property type="match status" value="1"/>
</dbReference>
<dbReference type="Proteomes" id="UP000002432">
    <property type="component" value="Chromosome"/>
</dbReference>
<gene>
    <name evidence="9" type="ordered locus">Acid345_3794</name>
</gene>
<dbReference type="eggNOG" id="COG1063">
    <property type="taxonomic scope" value="Bacteria"/>
</dbReference>
<dbReference type="OrthoDB" id="9815825at2"/>
<evidence type="ECO:0000256" key="2">
    <source>
        <dbReference type="ARBA" id="ARBA00008072"/>
    </source>
</evidence>
<evidence type="ECO:0000313" key="9">
    <source>
        <dbReference type="EMBL" id="ABF42794.1"/>
    </source>
</evidence>
<dbReference type="InterPro" id="IPR000683">
    <property type="entry name" value="Gfo/Idh/MocA-like_OxRdtase_N"/>
</dbReference>
<comment type="cofactor">
    <cofactor evidence="1">
        <name>Zn(2+)</name>
        <dbReference type="ChEBI" id="CHEBI:29105"/>
    </cofactor>
</comment>
<dbReference type="InterPro" id="IPR036291">
    <property type="entry name" value="NAD(P)-bd_dom_sf"/>
</dbReference>